<gene>
    <name evidence="1" type="ORF">G8759_15300</name>
</gene>
<keyword evidence="2" id="KW-1185">Reference proteome</keyword>
<dbReference type="AlphaFoldDB" id="A0A6G9ANA3"/>
<reference evidence="1 2" key="1">
    <citation type="submission" date="2020-03" db="EMBL/GenBank/DDBJ databases">
        <authorList>
            <person name="Kim M.K."/>
        </authorList>
    </citation>
    <scope>NUCLEOTIDE SEQUENCE [LARGE SCALE GENOMIC DNA]</scope>
    <source>
        <strain evidence="1 2">BT328</strain>
    </source>
</reference>
<evidence type="ECO:0000313" key="2">
    <source>
        <dbReference type="Proteomes" id="UP000501802"/>
    </source>
</evidence>
<dbReference type="KEGG" id="spib:G8759_15300"/>
<dbReference type="Proteomes" id="UP000501802">
    <property type="component" value="Chromosome"/>
</dbReference>
<sequence>MAAGTNDANCTSYSNQLANWLQKGSPIQFRDELNIPNMNWPITRLRYTVNFAGAGASATNLHLRDIATGKAVTFQLSDVQYTKGLIQKANLNFLFDLPVSSVKLQEYCRSLLISGWR</sequence>
<dbReference type="EMBL" id="CP050063">
    <property type="protein sequence ID" value="QIP13880.1"/>
    <property type="molecule type" value="Genomic_DNA"/>
</dbReference>
<dbReference type="RefSeq" id="WP_167209381.1">
    <property type="nucleotide sequence ID" value="NZ_CP050063.1"/>
</dbReference>
<evidence type="ECO:0000313" key="1">
    <source>
        <dbReference type="EMBL" id="QIP13880.1"/>
    </source>
</evidence>
<name>A0A6G9ANA3_9BACT</name>
<accession>A0A6G9ANA3</accession>
<protein>
    <submittedName>
        <fullName evidence="1">Uncharacterized protein</fullName>
    </submittedName>
</protein>
<proteinExistence type="predicted"/>
<organism evidence="1 2">
    <name type="scientific">Spirosoma aureum</name>
    <dbReference type="NCBI Taxonomy" id="2692134"/>
    <lineage>
        <taxon>Bacteria</taxon>
        <taxon>Pseudomonadati</taxon>
        <taxon>Bacteroidota</taxon>
        <taxon>Cytophagia</taxon>
        <taxon>Cytophagales</taxon>
        <taxon>Cytophagaceae</taxon>
        <taxon>Spirosoma</taxon>
    </lineage>
</organism>